<comment type="caution">
    <text evidence="2">The sequence shown here is derived from an EMBL/GenBank/DDBJ whole genome shotgun (WGS) entry which is preliminary data.</text>
</comment>
<gene>
    <name evidence="2" type="ORF">T4A_5641</name>
    <name evidence="3" type="ORF">T4C_9238</name>
</gene>
<evidence type="ECO:0000313" key="4">
    <source>
        <dbReference type="Proteomes" id="UP000054632"/>
    </source>
</evidence>
<keyword evidence="1" id="KW-1133">Transmembrane helix</keyword>
<proteinExistence type="predicted"/>
<evidence type="ECO:0000256" key="1">
    <source>
        <dbReference type="SAM" id="Phobius"/>
    </source>
</evidence>
<keyword evidence="1" id="KW-0812">Transmembrane</keyword>
<sequence>MQQRLLLIVHLINEHRLREPVIEHETEQISHPFACKQKQKHMHKQQQQHFFDALSRNSRTFVLLNASWFLIFGTAGYLIIQSTIDMATARQDACTIWEMNFCVTNMEGPSPPHLKAIVE</sequence>
<accession>A0A0V1EFP4</accession>
<protein>
    <submittedName>
        <fullName evidence="2">Uncharacterized protein</fullName>
    </submittedName>
</protein>
<dbReference type="EMBL" id="JYDV01000102">
    <property type="protein sequence ID" value="KRZ33652.1"/>
    <property type="molecule type" value="Genomic_DNA"/>
</dbReference>
<evidence type="ECO:0000313" key="2">
    <source>
        <dbReference type="EMBL" id="KRY72585.1"/>
    </source>
</evidence>
<feature type="transmembrane region" description="Helical" evidence="1">
    <location>
        <begin position="61"/>
        <end position="80"/>
    </location>
</feature>
<evidence type="ECO:0000313" key="5">
    <source>
        <dbReference type="Proteomes" id="UP000054826"/>
    </source>
</evidence>
<keyword evidence="1" id="KW-0472">Membrane</keyword>
<dbReference type="AlphaFoldDB" id="A0A0V1EFP4"/>
<name>A0A0V1EFP4_TRIPS</name>
<dbReference type="EMBL" id="JYDR01000042">
    <property type="protein sequence ID" value="KRY72585.1"/>
    <property type="molecule type" value="Genomic_DNA"/>
</dbReference>
<dbReference type="Proteomes" id="UP000054826">
    <property type="component" value="Unassembled WGS sequence"/>
</dbReference>
<reference evidence="4 5" key="1">
    <citation type="submission" date="2015-01" db="EMBL/GenBank/DDBJ databases">
        <title>Evolution of Trichinella species and genotypes.</title>
        <authorList>
            <person name="Korhonen P.K."/>
            <person name="Edoardo P."/>
            <person name="Giuseppe L.R."/>
            <person name="Gasser R.B."/>
        </authorList>
    </citation>
    <scope>NUCLEOTIDE SEQUENCE [LARGE SCALE GENOMIC DNA]</scope>
    <source>
        <strain evidence="2">ISS13</strain>
        <strain evidence="3">ISS176</strain>
    </source>
</reference>
<dbReference type="Proteomes" id="UP000054632">
    <property type="component" value="Unassembled WGS sequence"/>
</dbReference>
<evidence type="ECO:0000313" key="3">
    <source>
        <dbReference type="EMBL" id="KRZ33652.1"/>
    </source>
</evidence>
<organism evidence="2 4">
    <name type="scientific">Trichinella pseudospiralis</name>
    <name type="common">Parasitic roundworm</name>
    <dbReference type="NCBI Taxonomy" id="6337"/>
    <lineage>
        <taxon>Eukaryota</taxon>
        <taxon>Metazoa</taxon>
        <taxon>Ecdysozoa</taxon>
        <taxon>Nematoda</taxon>
        <taxon>Enoplea</taxon>
        <taxon>Dorylaimia</taxon>
        <taxon>Trichinellida</taxon>
        <taxon>Trichinellidae</taxon>
        <taxon>Trichinella</taxon>
    </lineage>
</organism>